<name>A0A482WBA9_ASBVE</name>
<accession>A0A482WBA9</accession>
<comment type="caution">
    <text evidence="3">The sequence shown here is derived from an EMBL/GenBank/DDBJ whole genome shotgun (WGS) entry which is preliminary data.</text>
</comment>
<keyword evidence="1" id="KW-0175">Coiled coil</keyword>
<dbReference type="EMBL" id="QDEB01011128">
    <property type="protein sequence ID" value="RZC42077.1"/>
    <property type="molecule type" value="Genomic_DNA"/>
</dbReference>
<proteinExistence type="predicted"/>
<feature type="compositionally biased region" description="Basic and acidic residues" evidence="2">
    <location>
        <begin position="175"/>
        <end position="196"/>
    </location>
</feature>
<keyword evidence="4" id="KW-1185">Reference proteome</keyword>
<reference evidence="3 4" key="1">
    <citation type="submission" date="2017-03" db="EMBL/GenBank/DDBJ databases">
        <title>Genome of the blue death feigning beetle - Asbolus verrucosus.</title>
        <authorList>
            <person name="Rider S.D."/>
        </authorList>
    </citation>
    <scope>NUCLEOTIDE SEQUENCE [LARGE SCALE GENOMIC DNA]</scope>
    <source>
        <strain evidence="3">Butters</strain>
        <tissue evidence="3">Head and leg muscle</tissue>
    </source>
</reference>
<organism evidence="3 4">
    <name type="scientific">Asbolus verrucosus</name>
    <name type="common">Desert ironclad beetle</name>
    <dbReference type="NCBI Taxonomy" id="1661398"/>
    <lineage>
        <taxon>Eukaryota</taxon>
        <taxon>Metazoa</taxon>
        <taxon>Ecdysozoa</taxon>
        <taxon>Arthropoda</taxon>
        <taxon>Hexapoda</taxon>
        <taxon>Insecta</taxon>
        <taxon>Pterygota</taxon>
        <taxon>Neoptera</taxon>
        <taxon>Endopterygota</taxon>
        <taxon>Coleoptera</taxon>
        <taxon>Polyphaga</taxon>
        <taxon>Cucujiformia</taxon>
        <taxon>Tenebrionidae</taxon>
        <taxon>Pimeliinae</taxon>
        <taxon>Asbolus</taxon>
    </lineage>
</organism>
<evidence type="ECO:0000313" key="4">
    <source>
        <dbReference type="Proteomes" id="UP000292052"/>
    </source>
</evidence>
<evidence type="ECO:0000313" key="3">
    <source>
        <dbReference type="EMBL" id="RZC42077.1"/>
    </source>
</evidence>
<evidence type="ECO:0000256" key="1">
    <source>
        <dbReference type="SAM" id="Coils"/>
    </source>
</evidence>
<evidence type="ECO:0000256" key="2">
    <source>
        <dbReference type="SAM" id="MobiDB-lite"/>
    </source>
</evidence>
<feature type="region of interest" description="Disordered" evidence="2">
    <location>
        <begin position="169"/>
        <end position="206"/>
    </location>
</feature>
<protein>
    <submittedName>
        <fullName evidence="3">Myosin-11</fullName>
    </submittedName>
</protein>
<gene>
    <name evidence="3" type="ORF">BDFB_008552</name>
</gene>
<feature type="coiled-coil region" evidence="1">
    <location>
        <begin position="210"/>
        <end position="244"/>
    </location>
</feature>
<dbReference type="OrthoDB" id="8191083at2759"/>
<sequence length="517" mass="59857">MDQKNLPEDDTKIIQDEIQQNYRQLQKKLSLEFQEKLSEWEKMNQNSPGTSIPSSACGFVDESKDSAFIKKMEAWQKLKSQPSVKIRTIPMTSEENLPPEFRKKLQEWEKIRKFSGKECPPKKKLGEVPRWKSLSGSRSENVPVFEYPPISEDFKKKLEEWKQIKSGGSVVPVEDNEKRSKDFKSSPRLIRKDISPKHSKKHKDPHDKELQWFEKELGKIEKEKQRLERERQRFLEREENLTKLRSSVIGGLKKEVLIHTPSGFYRFEGISHNTSPLVRSKSADSIAKSAFNLSCPLMSHQPSSLSLNDVDELEKECLADSKSSSMQFLSESHETLALDEPEALIVEVEDIIEETAAPLHAYAQRTQQPVYQRQELNTIEGETCAAPKIRRSESARAQNNYNLIEEIFSILKNLTENELEIQKTQDMMAEQEKKANSDIIKLKMFDESQKAMANRLCDKVIRLQEANANVFSSITNEVSQFNVKHIIEIFETVQDLSSEIFQLRNRCTIFEPNNRSY</sequence>
<dbReference type="AlphaFoldDB" id="A0A482WBA9"/>
<dbReference type="STRING" id="1661398.A0A482WBA9"/>
<dbReference type="Proteomes" id="UP000292052">
    <property type="component" value="Unassembled WGS sequence"/>
</dbReference>